<dbReference type="EnsemblPlants" id="TraesCS3B02G558500.1">
    <property type="protein sequence ID" value="TraesCS3B02G558500.1.cds1"/>
    <property type="gene ID" value="TraesCS3B02G558500"/>
</dbReference>
<keyword evidence="3" id="KW-1185">Reference proteome</keyword>
<accession>A0A3B6FYH7</accession>
<evidence type="ECO:0000313" key="2">
    <source>
        <dbReference type="EnsemblPlants" id="TraesCS3B02G558500.1.cds1"/>
    </source>
</evidence>
<proteinExistence type="predicted"/>
<name>A0A3B6FYH7_WHEAT</name>
<dbReference type="Gramene" id="TraesCLE_scaffold_095464_01G000100.1">
    <property type="protein sequence ID" value="TraesCLE_scaffold_095464_01G000100.1"/>
    <property type="gene ID" value="TraesCLE_scaffold_095464_01G000100"/>
</dbReference>
<evidence type="ECO:0000256" key="1">
    <source>
        <dbReference type="SAM" id="SignalP"/>
    </source>
</evidence>
<evidence type="ECO:0000313" key="3">
    <source>
        <dbReference type="Proteomes" id="UP000019116"/>
    </source>
</evidence>
<feature type="signal peptide" evidence="1">
    <location>
        <begin position="1"/>
        <end position="27"/>
    </location>
</feature>
<organism evidence="2">
    <name type="scientific">Triticum aestivum</name>
    <name type="common">Wheat</name>
    <dbReference type="NCBI Taxonomy" id="4565"/>
    <lineage>
        <taxon>Eukaryota</taxon>
        <taxon>Viridiplantae</taxon>
        <taxon>Streptophyta</taxon>
        <taxon>Embryophyta</taxon>
        <taxon>Tracheophyta</taxon>
        <taxon>Spermatophyta</taxon>
        <taxon>Magnoliopsida</taxon>
        <taxon>Liliopsida</taxon>
        <taxon>Poales</taxon>
        <taxon>Poaceae</taxon>
        <taxon>BOP clade</taxon>
        <taxon>Pooideae</taxon>
        <taxon>Triticodae</taxon>
        <taxon>Triticeae</taxon>
        <taxon>Triticinae</taxon>
        <taxon>Triticum</taxon>
    </lineage>
</organism>
<dbReference type="Gramene" id="TraesWEE_scaffold_036104_01G000300.1">
    <property type="protein sequence ID" value="TraesWEE_scaffold_036104_01G000300.1"/>
    <property type="gene ID" value="TraesWEE_scaffold_036104_01G000300"/>
</dbReference>
<feature type="chain" id="PRO_5043174115" description="Hydrophobic seed protein domain-containing protein" evidence="1">
    <location>
        <begin position="28"/>
        <end position="109"/>
    </location>
</feature>
<reference evidence="2" key="1">
    <citation type="submission" date="2018-08" db="EMBL/GenBank/DDBJ databases">
        <authorList>
            <person name="Rossello M."/>
        </authorList>
    </citation>
    <scope>NUCLEOTIDE SEQUENCE [LARGE SCALE GENOMIC DNA]</scope>
    <source>
        <strain evidence="2">cv. Chinese Spring</strain>
    </source>
</reference>
<dbReference type="AlphaFoldDB" id="A0A3B6FYH7"/>
<sequence>MPPPAMALRQLIACVLCMFLLLAVAAAAGPSPLQPQDLVGRVHTGCANTLNVVPWDCADQFIRAILSRRTADTIPVTYDCCAKLACVREGPCVDLLRRVCLPPHRGYCQ</sequence>
<dbReference type="Proteomes" id="UP000019116">
    <property type="component" value="Chromosome 3B"/>
</dbReference>
<dbReference type="Gramene" id="TraesSTA3B03G01764870.1">
    <property type="protein sequence ID" value="TraesSTA3B03G01764870.1.CDS1"/>
    <property type="gene ID" value="TraesSTA3B03G01764870"/>
</dbReference>
<dbReference type="Gramene" id="TraesROB_scaffold_034245_01G000300.1">
    <property type="protein sequence ID" value="TraesROB_scaffold_034245_01G000300.1"/>
    <property type="gene ID" value="TraesROB_scaffold_034245_01G000300"/>
</dbReference>
<dbReference type="Gramene" id="TraesSYM3B03G01799150.1">
    <property type="protein sequence ID" value="TraesSYM3B03G01799150.1.CDS1"/>
    <property type="gene ID" value="TraesSYM3B03G01799150"/>
</dbReference>
<dbReference type="Gramene" id="TraesJUL3B03G01790860.1">
    <property type="protein sequence ID" value="TraesJUL3B03G01790860.1.CDS1"/>
    <property type="gene ID" value="TraesJUL3B03G01790860"/>
</dbReference>
<evidence type="ECO:0008006" key="4">
    <source>
        <dbReference type="Google" id="ProtNLM"/>
    </source>
</evidence>
<protein>
    <recommendedName>
        <fullName evidence="4">Hydrophobic seed protein domain-containing protein</fullName>
    </recommendedName>
</protein>
<dbReference type="Gramene" id="TraesJAG3B03G01783180.1">
    <property type="protein sequence ID" value="TraesJAG3B03G01783180.1.CDS1"/>
    <property type="gene ID" value="TraesJAG3B03G01783180"/>
</dbReference>
<dbReference type="Gramene" id="TraesCAD_scaffold_032041_01G000300.1">
    <property type="protein sequence ID" value="TraesCAD_scaffold_032041_01G000300.1"/>
    <property type="gene ID" value="TraesCAD_scaffold_032041_01G000300"/>
</dbReference>
<dbReference type="Gramene" id="TraesLDM3B03G01774000.1">
    <property type="protein sequence ID" value="TraesLDM3B03G01774000.1.CDS1"/>
    <property type="gene ID" value="TraesLDM3B03G01774000"/>
</dbReference>
<dbReference type="Gramene" id="TraesNOR3B03G01800380.1">
    <property type="protein sequence ID" value="TraesNOR3B03G01800380.1.CDS1"/>
    <property type="gene ID" value="TraesNOR3B03G01800380"/>
</dbReference>
<dbReference type="Gramene" id="TraesARI3B03G01806010.1">
    <property type="protein sequence ID" value="TraesARI3B03G01806010.1.CDS1"/>
    <property type="gene ID" value="TraesARI3B03G01806010"/>
</dbReference>
<dbReference type="Gramene" id="TraesCS3B03G1395700.1">
    <property type="protein sequence ID" value="TraesCS3B03G1395700.1.CDS1"/>
    <property type="gene ID" value="TraesCS3B03G1395700"/>
</dbReference>
<dbReference type="Gramene" id="TraesMAC3B03G01775880.1">
    <property type="protein sequence ID" value="TraesMAC3B03G01775880.1.CDS1"/>
    <property type="gene ID" value="TraesMAC3B03G01775880"/>
</dbReference>
<reference evidence="2" key="2">
    <citation type="submission" date="2018-10" db="UniProtKB">
        <authorList>
            <consortium name="EnsemblPlants"/>
        </authorList>
    </citation>
    <scope>IDENTIFICATION</scope>
</reference>
<keyword evidence="1" id="KW-0732">Signal</keyword>
<dbReference type="Gramene" id="TraesCS3B02G558500.1">
    <property type="protein sequence ID" value="TraesCS3B02G558500.1.cds1"/>
    <property type="gene ID" value="TraesCS3B02G558500"/>
</dbReference>